<feature type="transmembrane region" description="Helical" evidence="1">
    <location>
        <begin position="191"/>
        <end position="212"/>
    </location>
</feature>
<organism evidence="2 3">
    <name type="scientific">Candidatus Eisenbergiella merdigallinarum</name>
    <dbReference type="NCBI Taxonomy" id="2838552"/>
    <lineage>
        <taxon>Bacteria</taxon>
        <taxon>Bacillati</taxon>
        <taxon>Bacillota</taxon>
        <taxon>Clostridia</taxon>
        <taxon>Lachnospirales</taxon>
        <taxon>Lachnospiraceae</taxon>
        <taxon>Eisenbergiella</taxon>
    </lineage>
</organism>
<feature type="transmembrane region" description="Helical" evidence="1">
    <location>
        <begin position="149"/>
        <end position="171"/>
    </location>
</feature>
<evidence type="ECO:0000313" key="2">
    <source>
        <dbReference type="EMBL" id="HJB91461.1"/>
    </source>
</evidence>
<keyword evidence="1" id="KW-1133">Transmembrane helix</keyword>
<feature type="transmembrane region" description="Helical" evidence="1">
    <location>
        <begin position="105"/>
        <end position="123"/>
    </location>
</feature>
<sequence length="221" mass="24790">MTDLEKYVDGLFRNQRVTPELKDLKEEIVSNMIAKRDDLVAQGMDAESAAERAKQSLSAVDFLIDGNQLTDVGRYRLECRQTVLLHSILFWIFSFPLLFTGYASVSYAGLFCVIVSGCACLLGRNQPADGVGVLSVTASERHRKMAWRIWGLFFLVAVGTMAALTFGSDIWFGRPLNISGPYQMANIAVRFYLPLLTIFIPITFSSFSKLLLRNRKGQEDE</sequence>
<accession>A0A9D2SDU9</accession>
<protein>
    <submittedName>
        <fullName evidence="2">Uncharacterized protein</fullName>
    </submittedName>
</protein>
<dbReference type="EMBL" id="DWXE01000028">
    <property type="protein sequence ID" value="HJB91461.1"/>
    <property type="molecule type" value="Genomic_DNA"/>
</dbReference>
<evidence type="ECO:0000313" key="3">
    <source>
        <dbReference type="Proteomes" id="UP000886883"/>
    </source>
</evidence>
<dbReference type="AlphaFoldDB" id="A0A9D2SDU9"/>
<name>A0A9D2SDU9_9FIRM</name>
<comment type="caution">
    <text evidence="2">The sequence shown here is derived from an EMBL/GenBank/DDBJ whole genome shotgun (WGS) entry which is preliminary data.</text>
</comment>
<gene>
    <name evidence="2" type="ORF">H9763_08345</name>
</gene>
<dbReference type="InterPro" id="IPR047928">
    <property type="entry name" value="Perm_prefix_1"/>
</dbReference>
<keyword evidence="1" id="KW-0812">Transmembrane</keyword>
<evidence type="ECO:0000256" key="1">
    <source>
        <dbReference type="SAM" id="Phobius"/>
    </source>
</evidence>
<dbReference type="Proteomes" id="UP000886883">
    <property type="component" value="Unassembled WGS sequence"/>
</dbReference>
<keyword evidence="1" id="KW-0472">Membrane</keyword>
<dbReference type="NCBIfam" id="NF038403">
    <property type="entry name" value="perm_prefix_1"/>
    <property type="match status" value="1"/>
</dbReference>
<reference evidence="2" key="1">
    <citation type="journal article" date="2021" name="PeerJ">
        <title>Extensive microbial diversity within the chicken gut microbiome revealed by metagenomics and culture.</title>
        <authorList>
            <person name="Gilroy R."/>
            <person name="Ravi A."/>
            <person name="Getino M."/>
            <person name="Pursley I."/>
            <person name="Horton D.L."/>
            <person name="Alikhan N.F."/>
            <person name="Baker D."/>
            <person name="Gharbi K."/>
            <person name="Hall N."/>
            <person name="Watson M."/>
            <person name="Adriaenssens E.M."/>
            <person name="Foster-Nyarko E."/>
            <person name="Jarju S."/>
            <person name="Secka A."/>
            <person name="Antonio M."/>
            <person name="Oren A."/>
            <person name="Chaudhuri R.R."/>
            <person name="La Ragione R."/>
            <person name="Hildebrand F."/>
            <person name="Pallen M.J."/>
        </authorList>
    </citation>
    <scope>NUCLEOTIDE SEQUENCE</scope>
    <source>
        <strain evidence="2">USAMLcec3-2134</strain>
    </source>
</reference>
<proteinExistence type="predicted"/>
<feature type="transmembrane region" description="Helical" evidence="1">
    <location>
        <begin position="83"/>
        <end position="99"/>
    </location>
</feature>
<reference evidence="2" key="2">
    <citation type="submission" date="2021-04" db="EMBL/GenBank/DDBJ databases">
        <authorList>
            <person name="Gilroy R."/>
        </authorList>
    </citation>
    <scope>NUCLEOTIDE SEQUENCE</scope>
    <source>
        <strain evidence="2">USAMLcec3-2134</strain>
    </source>
</reference>